<organism evidence="1 2">
    <name type="scientific">Pandoravirus salinus</name>
    <dbReference type="NCBI Taxonomy" id="1349410"/>
    <lineage>
        <taxon>Viruses</taxon>
        <taxon>Pandoravirus</taxon>
    </lineage>
</organism>
<accession>S4W3W8</accession>
<sequence>MATWSALPVEMRAAVLAYINSVHDFVACMTASASFYEATTDTQRRMWRYTPDQRKPPNVFDTDEPIEVMAAVWSRWAHRLDLDYEQILRGPAQSGRLDVIRFACTIAGLAGGARPTGPCLCPRWHKCACGDPKQVGMMRHEACRDALYAAAASGHTDAVLYLINNTTAAPADLRPHALDAAARYAQIHVVEALAVDPMLDQETITRMVDDALNFEQPKMVFWLHDRGWLSADAVAPYLEWMVLVAAACACAPEFESTWRLLSSRKPGSIRRLWRAAMLKAGSRGNVGVLGWLLDNPPDPDASSSSSGANVASHALLAAIEHGHLDAANLLRGRGAKVSLPMFQCALRQATTNGYADSVVPICVSFYDAAFMEGGYRLVECACAVDHVGLLGFAIERFGAHLALHARRSLGTDKNGAALLWLDKYFPN</sequence>
<dbReference type="GeneID" id="16606767"/>
<gene>
    <name evidence="1" type="ORF">psal_cds_891</name>
</gene>
<protein>
    <recommendedName>
        <fullName evidence="3">Ankyrin repeat domain containing protein</fullName>
    </recommendedName>
</protein>
<dbReference type="EMBL" id="KC977571">
    <property type="protein sequence ID" value="AGO84980.1"/>
    <property type="molecule type" value="Genomic_DNA"/>
</dbReference>
<proteinExistence type="predicted"/>
<dbReference type="Gene3D" id="1.25.40.20">
    <property type="entry name" value="Ankyrin repeat-containing domain"/>
    <property type="match status" value="1"/>
</dbReference>
<dbReference type="PANTHER" id="PTHR46586:SF3">
    <property type="entry name" value="ANKYRIN REPEAT-CONTAINING PROTEIN"/>
    <property type="match status" value="1"/>
</dbReference>
<dbReference type="RefSeq" id="YP_008438054.1">
    <property type="nucleotide sequence ID" value="NC_022098.1"/>
</dbReference>
<dbReference type="KEGG" id="vg:16606767"/>
<dbReference type="SUPFAM" id="SSF48403">
    <property type="entry name" value="Ankyrin repeat"/>
    <property type="match status" value="1"/>
</dbReference>
<evidence type="ECO:0008006" key="3">
    <source>
        <dbReference type="Google" id="ProtNLM"/>
    </source>
</evidence>
<dbReference type="InterPro" id="IPR036770">
    <property type="entry name" value="Ankyrin_rpt-contain_sf"/>
</dbReference>
<reference evidence="1 2" key="1">
    <citation type="journal article" date="2013" name="Science">
        <title>Pandoraviruses: amoeba viruses with genomes up to 2.5 Mb reaching that of parasitic eukaryotes.</title>
        <authorList>
            <person name="Philippe N."/>
            <person name="Legendre M."/>
            <person name="Doutre G."/>
            <person name="Coute Y."/>
            <person name="Poirot O."/>
            <person name="Lescot M."/>
            <person name="Arslan D."/>
            <person name="Seltzer V."/>
            <person name="Bertaux L."/>
            <person name="Bruley C."/>
            <person name="Garin J."/>
            <person name="Claverie J.M."/>
            <person name="Abergel C."/>
        </authorList>
    </citation>
    <scope>NUCLEOTIDE SEQUENCE [LARGE SCALE GENOMIC DNA]</scope>
</reference>
<dbReference type="Proteomes" id="UP000204584">
    <property type="component" value="Segment"/>
</dbReference>
<evidence type="ECO:0000313" key="1">
    <source>
        <dbReference type="EMBL" id="AGO84980.1"/>
    </source>
</evidence>
<evidence type="ECO:0000313" key="2">
    <source>
        <dbReference type="Proteomes" id="UP000204584"/>
    </source>
</evidence>
<name>S4W3W8_9VIRU</name>
<dbReference type="PANTHER" id="PTHR46586">
    <property type="entry name" value="ANKYRIN REPEAT-CONTAINING PROTEIN"/>
    <property type="match status" value="1"/>
</dbReference>
<dbReference type="InterPro" id="IPR052050">
    <property type="entry name" value="SecEffector_AnkRepeat"/>
</dbReference>
<keyword evidence="2" id="KW-1185">Reference proteome</keyword>